<organism evidence="3 4">
    <name type="scientific">Candidatus Cryosericum terrychapinii</name>
    <dbReference type="NCBI Taxonomy" id="2290919"/>
    <lineage>
        <taxon>Bacteria</taxon>
        <taxon>Pseudomonadati</taxon>
        <taxon>Caldisericota/Cryosericota group</taxon>
        <taxon>Candidatus Cryosericota</taxon>
        <taxon>Candidatus Cryosericia</taxon>
        <taxon>Candidatus Cryosericales</taxon>
        <taxon>Candidatus Cryosericaceae</taxon>
        <taxon>Candidatus Cryosericum</taxon>
    </lineage>
</organism>
<keyword evidence="4" id="KW-1185">Reference proteome</keyword>
<dbReference type="Proteomes" id="UP000266328">
    <property type="component" value="Unassembled WGS sequence"/>
</dbReference>
<dbReference type="AlphaFoldDB" id="A0A398D276"/>
<dbReference type="OrthoDB" id="6191536at2"/>
<dbReference type="InterPro" id="IPR050266">
    <property type="entry name" value="AB_hydrolase_sf"/>
</dbReference>
<dbReference type="PRINTS" id="PR00111">
    <property type="entry name" value="ABHYDROLASE"/>
</dbReference>
<evidence type="ECO:0000313" key="4">
    <source>
        <dbReference type="Proteomes" id="UP000266328"/>
    </source>
</evidence>
<dbReference type="SUPFAM" id="SSF53474">
    <property type="entry name" value="alpha/beta-Hydrolases"/>
    <property type="match status" value="1"/>
</dbReference>
<dbReference type="GO" id="GO:0016787">
    <property type="term" value="F:hydrolase activity"/>
    <property type="evidence" value="ECO:0007669"/>
    <property type="project" value="UniProtKB-KW"/>
</dbReference>
<comment type="caution">
    <text evidence="3">The sequence shown here is derived from an EMBL/GenBank/DDBJ whole genome shotgun (WGS) entry which is preliminary data.</text>
</comment>
<evidence type="ECO:0000313" key="3">
    <source>
        <dbReference type="EMBL" id="RIE05591.1"/>
    </source>
</evidence>
<dbReference type="InterPro" id="IPR029058">
    <property type="entry name" value="AB_hydrolase_fold"/>
</dbReference>
<dbReference type="PANTHER" id="PTHR43798:SF31">
    <property type="entry name" value="AB HYDROLASE SUPERFAMILY PROTEIN YCLE"/>
    <property type="match status" value="1"/>
</dbReference>
<dbReference type="Gene3D" id="3.40.50.1820">
    <property type="entry name" value="alpha/beta hydrolase"/>
    <property type="match status" value="1"/>
</dbReference>
<evidence type="ECO:0000256" key="1">
    <source>
        <dbReference type="ARBA" id="ARBA00022801"/>
    </source>
</evidence>
<name>A0A398D276_9BACT</name>
<feature type="domain" description="AB hydrolase-1" evidence="2">
    <location>
        <begin position="22"/>
        <end position="242"/>
    </location>
</feature>
<dbReference type="EMBL" id="QXIS01000034">
    <property type="protein sequence ID" value="RIE05591.1"/>
    <property type="molecule type" value="Genomic_DNA"/>
</dbReference>
<keyword evidence="1 3" id="KW-0378">Hydrolase</keyword>
<accession>A0A398D276</accession>
<proteinExistence type="predicted"/>
<reference evidence="3 4" key="1">
    <citation type="submission" date="2018-09" db="EMBL/GenBank/DDBJ databases">
        <title>Discovery and Ecogenomic Context for Candidatus Cryosericales, a Global Caldiserica Order Active in Thawing Permafrost.</title>
        <authorList>
            <person name="Martinez M.A."/>
            <person name="Woodcroft B.J."/>
            <person name="Ignacio Espinoza J.C."/>
            <person name="Zayed A."/>
            <person name="Singleton C.M."/>
            <person name="Boyd J."/>
            <person name="Li Y.-F."/>
            <person name="Purvine S."/>
            <person name="Maughan H."/>
            <person name="Hodgkins S.B."/>
            <person name="Anderson D."/>
            <person name="Sederholm M."/>
            <person name="Temperton B."/>
            <person name="Saleska S.R."/>
            <person name="Tyson G.W."/>
            <person name="Rich V.I."/>
        </authorList>
    </citation>
    <scope>NUCLEOTIDE SEQUENCE [LARGE SCALE GENOMIC DNA]</scope>
    <source>
        <strain evidence="3 4">SMC7</strain>
    </source>
</reference>
<sequence>MMATTLVHGITLAYVDEGSGDPVVLLHGWGGQAVSMTPLIVGLRDRYRVLAFDLPGFGGSSPPPVPWGTPEYAAFVQEAVASLGIPRATYIGHSFGGRIAIWLAAHAPETVQALVLVDAAGIKPPATFRRRMRRLFYKTAQTVLRLPILGAKGPALRERLAMRFGSADYRAVSGVMRSSFVKTVNLDLSECMRAIAAPTLLIWGEKDQATPITDGRTMERLIRGSRLIAVAGAGHFSYLDSPSFVNAVVSAFLHGTREGAKG</sequence>
<dbReference type="GO" id="GO:0016020">
    <property type="term" value="C:membrane"/>
    <property type="evidence" value="ECO:0007669"/>
    <property type="project" value="TreeGrafter"/>
</dbReference>
<dbReference type="Pfam" id="PF00561">
    <property type="entry name" value="Abhydrolase_1"/>
    <property type="match status" value="1"/>
</dbReference>
<protein>
    <submittedName>
        <fullName evidence="3">Alpha/beta hydrolase</fullName>
    </submittedName>
</protein>
<dbReference type="InterPro" id="IPR000073">
    <property type="entry name" value="AB_hydrolase_1"/>
</dbReference>
<gene>
    <name evidence="3" type="ORF">SMC7_06550</name>
</gene>
<dbReference type="PANTHER" id="PTHR43798">
    <property type="entry name" value="MONOACYLGLYCEROL LIPASE"/>
    <property type="match status" value="1"/>
</dbReference>
<evidence type="ECO:0000259" key="2">
    <source>
        <dbReference type="Pfam" id="PF00561"/>
    </source>
</evidence>